<evidence type="ECO:0000313" key="5">
    <source>
        <dbReference type="Proteomes" id="UP001352263"/>
    </source>
</evidence>
<protein>
    <submittedName>
        <fullName evidence="4">Cupredoxin domain-containing protein</fullName>
    </submittedName>
</protein>
<dbReference type="SUPFAM" id="SSF49503">
    <property type="entry name" value="Cupredoxins"/>
    <property type="match status" value="1"/>
</dbReference>
<organism evidence="4 5">
    <name type="scientific">Noviherbaspirillum album</name>
    <dbReference type="NCBI Taxonomy" id="3080276"/>
    <lineage>
        <taxon>Bacteria</taxon>
        <taxon>Pseudomonadati</taxon>
        <taxon>Pseudomonadota</taxon>
        <taxon>Betaproteobacteria</taxon>
        <taxon>Burkholderiales</taxon>
        <taxon>Oxalobacteraceae</taxon>
        <taxon>Noviherbaspirillum</taxon>
    </lineage>
</organism>
<dbReference type="Pfam" id="PF13473">
    <property type="entry name" value="Cupredoxin_1"/>
    <property type="match status" value="1"/>
</dbReference>
<evidence type="ECO:0000256" key="1">
    <source>
        <dbReference type="ARBA" id="ARBA00004418"/>
    </source>
</evidence>
<gene>
    <name evidence="4" type="ORF">RY831_24245</name>
</gene>
<dbReference type="EMBL" id="JAWIIV010000027">
    <property type="protein sequence ID" value="MEC4722279.1"/>
    <property type="molecule type" value="Genomic_DNA"/>
</dbReference>
<keyword evidence="2" id="KW-0812">Transmembrane</keyword>
<keyword evidence="2" id="KW-0472">Membrane</keyword>
<evidence type="ECO:0000256" key="2">
    <source>
        <dbReference type="SAM" id="Phobius"/>
    </source>
</evidence>
<dbReference type="InterPro" id="IPR028096">
    <property type="entry name" value="EfeO_Cupredoxin"/>
</dbReference>
<keyword evidence="2" id="KW-1133">Transmembrane helix</keyword>
<dbReference type="Gene3D" id="2.60.40.420">
    <property type="entry name" value="Cupredoxins - blue copper proteins"/>
    <property type="match status" value="1"/>
</dbReference>
<proteinExistence type="predicted"/>
<accession>A0ABU6JGR1</accession>
<keyword evidence="5" id="KW-1185">Reference proteome</keyword>
<feature type="transmembrane region" description="Helical" evidence="2">
    <location>
        <begin position="6"/>
        <end position="24"/>
    </location>
</feature>
<feature type="domain" description="EfeO-type cupredoxin-like" evidence="3">
    <location>
        <begin position="16"/>
        <end position="123"/>
    </location>
</feature>
<comment type="subcellular location">
    <subcellularLocation>
        <location evidence="1">Periplasm</location>
    </subcellularLocation>
</comment>
<evidence type="ECO:0000259" key="3">
    <source>
        <dbReference type="Pfam" id="PF13473"/>
    </source>
</evidence>
<sequence length="124" mass="13749">MDAFELSVVAGGVLLIAFILWYFFGERKAVSAQTSESGVQEIRVTVKGGYSPDLIVVKRDKPVRLDFYRDENASCSEQLIIGDFGIAKALPAFKTTPVQFTPERPGEYTFTCGMNMMRGKIIVT</sequence>
<dbReference type="RefSeq" id="WP_326508954.1">
    <property type="nucleotide sequence ID" value="NZ_JAWIIV010000027.1"/>
</dbReference>
<reference evidence="4 5" key="1">
    <citation type="submission" date="2023-10" db="EMBL/GenBank/DDBJ databases">
        <title>Noviherbaspirillum sp. CPCC 100848 genome assembly.</title>
        <authorList>
            <person name="Li X.Y."/>
            <person name="Fang X.M."/>
        </authorList>
    </citation>
    <scope>NUCLEOTIDE SEQUENCE [LARGE SCALE GENOMIC DNA]</scope>
    <source>
        <strain evidence="4 5">CPCC 100848</strain>
    </source>
</reference>
<dbReference type="Proteomes" id="UP001352263">
    <property type="component" value="Unassembled WGS sequence"/>
</dbReference>
<comment type="caution">
    <text evidence="4">The sequence shown here is derived from an EMBL/GenBank/DDBJ whole genome shotgun (WGS) entry which is preliminary data.</text>
</comment>
<evidence type="ECO:0000313" key="4">
    <source>
        <dbReference type="EMBL" id="MEC4722279.1"/>
    </source>
</evidence>
<dbReference type="InterPro" id="IPR008972">
    <property type="entry name" value="Cupredoxin"/>
</dbReference>
<name>A0ABU6JGR1_9BURK</name>